<evidence type="ECO:0000256" key="8">
    <source>
        <dbReference type="ARBA" id="ARBA00022989"/>
    </source>
</evidence>
<dbReference type="PANTHER" id="PTHR47410">
    <property type="entry name" value="TOLL-LIKE RECEPTOR 7-RELATED"/>
    <property type="match status" value="1"/>
</dbReference>
<dbReference type="PRINTS" id="PR00019">
    <property type="entry name" value="LEURICHRPT"/>
</dbReference>
<feature type="domain" description="LRRNT" evidence="13">
    <location>
        <begin position="84"/>
        <end position="118"/>
    </location>
</feature>
<dbReference type="InterPro" id="IPR001611">
    <property type="entry name" value="Leu-rich_rpt"/>
</dbReference>
<protein>
    <recommendedName>
        <fullName evidence="13">LRRNT domain-containing protein</fullName>
    </recommendedName>
</protein>
<evidence type="ECO:0000256" key="5">
    <source>
        <dbReference type="ARBA" id="ARBA00022729"/>
    </source>
</evidence>
<keyword evidence="6" id="KW-0677">Repeat</keyword>
<comment type="subcellular location">
    <subcellularLocation>
        <location evidence="1">Endosome</location>
    </subcellularLocation>
    <subcellularLocation>
        <location evidence="2">Membrane</location>
    </subcellularLocation>
</comment>
<feature type="transmembrane region" description="Helical" evidence="12">
    <location>
        <begin position="325"/>
        <end position="345"/>
    </location>
</feature>
<keyword evidence="4 12" id="KW-0812">Transmembrane</keyword>
<feature type="transmembrane region" description="Helical" evidence="12">
    <location>
        <begin position="57"/>
        <end position="79"/>
    </location>
</feature>
<gene>
    <name evidence="14" type="ORF">FQN60_003462</name>
</gene>
<dbReference type="PANTHER" id="PTHR47410:SF5">
    <property type="entry name" value="TOLL-LIKE RECEPTOR 3"/>
    <property type="match status" value="1"/>
</dbReference>
<keyword evidence="7" id="KW-0967">Endosome</keyword>
<dbReference type="GO" id="GO:0002224">
    <property type="term" value="P:toll-like receptor signaling pathway"/>
    <property type="evidence" value="ECO:0007669"/>
    <property type="project" value="TreeGrafter"/>
</dbReference>
<organism evidence="14 15">
    <name type="scientific">Etheostoma spectabile</name>
    <name type="common">orangethroat darter</name>
    <dbReference type="NCBI Taxonomy" id="54343"/>
    <lineage>
        <taxon>Eukaryota</taxon>
        <taxon>Metazoa</taxon>
        <taxon>Chordata</taxon>
        <taxon>Craniata</taxon>
        <taxon>Vertebrata</taxon>
        <taxon>Euteleostomi</taxon>
        <taxon>Actinopterygii</taxon>
        <taxon>Neopterygii</taxon>
        <taxon>Teleostei</taxon>
        <taxon>Neoteleostei</taxon>
        <taxon>Acanthomorphata</taxon>
        <taxon>Eupercaria</taxon>
        <taxon>Perciformes</taxon>
        <taxon>Percoidei</taxon>
        <taxon>Percidae</taxon>
        <taxon>Etheostomatinae</taxon>
        <taxon>Etheostoma</taxon>
    </lineage>
</organism>
<dbReference type="InterPro" id="IPR000372">
    <property type="entry name" value="LRRNT"/>
</dbReference>
<dbReference type="SMART" id="SM00369">
    <property type="entry name" value="LRR_TYP"/>
    <property type="match status" value="6"/>
</dbReference>
<name>A0A5J5CR79_9PERO</name>
<keyword evidence="8 12" id="KW-1133">Transmembrane helix</keyword>
<keyword evidence="11" id="KW-0325">Glycoprotein</keyword>
<dbReference type="SMART" id="SM00013">
    <property type="entry name" value="LRRNT"/>
    <property type="match status" value="1"/>
</dbReference>
<evidence type="ECO:0000256" key="3">
    <source>
        <dbReference type="ARBA" id="ARBA00022614"/>
    </source>
</evidence>
<evidence type="ECO:0000256" key="2">
    <source>
        <dbReference type="ARBA" id="ARBA00004370"/>
    </source>
</evidence>
<dbReference type="PROSITE" id="PS51450">
    <property type="entry name" value="LRR"/>
    <property type="match status" value="3"/>
</dbReference>
<dbReference type="Gene3D" id="3.80.10.10">
    <property type="entry name" value="Ribonuclease Inhibitor"/>
    <property type="match status" value="2"/>
</dbReference>
<reference evidence="14 15" key="1">
    <citation type="submission" date="2019-08" db="EMBL/GenBank/DDBJ databases">
        <title>A chromosome-level genome assembly, high-density linkage maps, and genome scans reveal the genomic architecture of hybrid incompatibilities underlying speciation via character displacement in darters (Percidae: Etheostominae).</title>
        <authorList>
            <person name="Moran R.L."/>
            <person name="Catchen J.M."/>
            <person name="Fuller R.C."/>
        </authorList>
    </citation>
    <scope>NUCLEOTIDE SEQUENCE [LARGE SCALE GENOMIC DNA]</scope>
    <source>
        <strain evidence="14">EspeVRDwgs_2016</strain>
        <tissue evidence="14">Muscle</tissue>
    </source>
</reference>
<evidence type="ECO:0000256" key="4">
    <source>
        <dbReference type="ARBA" id="ARBA00022692"/>
    </source>
</evidence>
<evidence type="ECO:0000256" key="9">
    <source>
        <dbReference type="ARBA" id="ARBA00023136"/>
    </source>
</evidence>
<dbReference type="AlphaFoldDB" id="A0A5J5CR79"/>
<dbReference type="GO" id="GO:0007249">
    <property type="term" value="P:canonical NF-kappaB signal transduction"/>
    <property type="evidence" value="ECO:0007669"/>
    <property type="project" value="TreeGrafter"/>
</dbReference>
<dbReference type="InterPro" id="IPR032675">
    <property type="entry name" value="LRR_dom_sf"/>
</dbReference>
<dbReference type="InterPro" id="IPR003591">
    <property type="entry name" value="Leu-rich_rpt_typical-subtyp"/>
</dbReference>
<dbReference type="EMBL" id="VOFY01000015">
    <property type="protein sequence ID" value="KAA8584768.1"/>
    <property type="molecule type" value="Genomic_DNA"/>
</dbReference>
<comment type="caution">
    <text evidence="14">The sequence shown here is derived from an EMBL/GenBank/DDBJ whole genome shotgun (WGS) entry which is preliminary data.</text>
</comment>
<evidence type="ECO:0000313" key="14">
    <source>
        <dbReference type="EMBL" id="KAA8584768.1"/>
    </source>
</evidence>
<accession>A0A5J5CR79</accession>
<keyword evidence="10" id="KW-0675">Receptor</keyword>
<proteinExistence type="predicted"/>
<keyword evidence="15" id="KW-1185">Reference proteome</keyword>
<dbReference type="GO" id="GO:0032755">
    <property type="term" value="P:positive regulation of interleukin-6 production"/>
    <property type="evidence" value="ECO:0007669"/>
    <property type="project" value="TreeGrafter"/>
</dbReference>
<dbReference type="GO" id="GO:0051607">
    <property type="term" value="P:defense response to virus"/>
    <property type="evidence" value="ECO:0007669"/>
    <property type="project" value="TreeGrafter"/>
</dbReference>
<sequence>MHLHVTQTVVRCLLSFFQPDKDDSSLKPPSFIQLFQPSLLGRSCPPSSRCPGGNMRLLSLALLFFLLAFYTPLCLFPSVDCSRLCPPQCICYEHADLVDCRERGFQHVPRGLPHATWLLELGGNNLSQIGTGAFAGLWSLRVLGLANNQIQELQPQAFFPLSFLEKLDLSWNQLTSLPVDFSASLSALRELRLEHNKLLHISGYRYLSVSEGTQVLQLSNNNISYIENDALAPLYSLAVLALEGNNLHHLKFKTLISLHTSATHIQLSGNPWSCDCDLHRVFSKILHVRHLHIDDYSNVTCQDPPQLAGASLAWVDSQLCIAETATVLVITFTVLVTVVAAMVMAERNRKRN</sequence>
<evidence type="ECO:0000256" key="6">
    <source>
        <dbReference type="ARBA" id="ARBA00022737"/>
    </source>
</evidence>
<evidence type="ECO:0000259" key="13">
    <source>
        <dbReference type="SMART" id="SM00013"/>
    </source>
</evidence>
<evidence type="ECO:0000256" key="7">
    <source>
        <dbReference type="ARBA" id="ARBA00022753"/>
    </source>
</evidence>
<dbReference type="GO" id="GO:0005768">
    <property type="term" value="C:endosome"/>
    <property type="evidence" value="ECO:0007669"/>
    <property type="project" value="UniProtKB-SubCell"/>
</dbReference>
<evidence type="ECO:0000256" key="12">
    <source>
        <dbReference type="SAM" id="Phobius"/>
    </source>
</evidence>
<dbReference type="Pfam" id="PF13855">
    <property type="entry name" value="LRR_8"/>
    <property type="match status" value="2"/>
</dbReference>
<feature type="non-terminal residue" evidence="14">
    <location>
        <position position="352"/>
    </location>
</feature>
<keyword evidence="5" id="KW-0732">Signal</keyword>
<dbReference type="GO" id="GO:0005886">
    <property type="term" value="C:plasma membrane"/>
    <property type="evidence" value="ECO:0007669"/>
    <property type="project" value="TreeGrafter"/>
</dbReference>
<dbReference type="GO" id="GO:0038187">
    <property type="term" value="F:pattern recognition receptor activity"/>
    <property type="evidence" value="ECO:0007669"/>
    <property type="project" value="TreeGrafter"/>
</dbReference>
<evidence type="ECO:0000313" key="15">
    <source>
        <dbReference type="Proteomes" id="UP000327493"/>
    </source>
</evidence>
<dbReference type="SUPFAM" id="SSF52058">
    <property type="entry name" value="L domain-like"/>
    <property type="match status" value="1"/>
</dbReference>
<dbReference type="Proteomes" id="UP000327493">
    <property type="component" value="Chromosome 15"/>
</dbReference>
<evidence type="ECO:0000256" key="1">
    <source>
        <dbReference type="ARBA" id="ARBA00004177"/>
    </source>
</evidence>
<evidence type="ECO:0000256" key="11">
    <source>
        <dbReference type="ARBA" id="ARBA00023180"/>
    </source>
</evidence>
<evidence type="ECO:0000256" key="10">
    <source>
        <dbReference type="ARBA" id="ARBA00023170"/>
    </source>
</evidence>
<keyword evidence="9 12" id="KW-0472">Membrane</keyword>
<keyword evidence="3" id="KW-0433">Leucine-rich repeat</keyword>